<reference evidence="2" key="2">
    <citation type="submission" date="2024-10" db="UniProtKB">
        <authorList>
            <consortium name="EnsemblProtists"/>
        </authorList>
    </citation>
    <scope>IDENTIFICATION</scope>
</reference>
<feature type="compositionally biased region" description="Low complexity" evidence="1">
    <location>
        <begin position="122"/>
        <end position="136"/>
    </location>
</feature>
<dbReference type="GeneID" id="19046090"/>
<dbReference type="RefSeq" id="XP_005770518.1">
    <property type="nucleotide sequence ID" value="XM_005770461.1"/>
</dbReference>
<evidence type="ECO:0000256" key="1">
    <source>
        <dbReference type="SAM" id="MobiDB-lite"/>
    </source>
</evidence>
<dbReference type="EnsemblProtists" id="EOD18089">
    <property type="protein sequence ID" value="EOD18089"/>
    <property type="gene ID" value="EMIHUDRAFT_196146"/>
</dbReference>
<evidence type="ECO:0000313" key="2">
    <source>
        <dbReference type="EnsemblProtists" id="EOD18089"/>
    </source>
</evidence>
<dbReference type="HOGENOM" id="CLU_1162952_0_0_1"/>
<dbReference type="AlphaFoldDB" id="A0A0D3J3K4"/>
<protein>
    <submittedName>
        <fullName evidence="2">Uncharacterized protein</fullName>
    </submittedName>
</protein>
<name>A0A0D3J3K4_EMIH1</name>
<dbReference type="GeneID" id="17256005"/>
<dbReference type="KEGG" id="ehx:EMIHUDRAFT_196146"/>
<dbReference type="EnsemblProtists" id="EOD09764">
    <property type="protein sequence ID" value="EOD09764"/>
    <property type="gene ID" value="EMIHUDRAFT_216330"/>
</dbReference>
<proteinExistence type="predicted"/>
<evidence type="ECO:0000313" key="3">
    <source>
        <dbReference type="Proteomes" id="UP000013827"/>
    </source>
</evidence>
<accession>A0A0D3J3K4</accession>
<reference evidence="3" key="1">
    <citation type="journal article" date="2013" name="Nature">
        <title>Pan genome of the phytoplankton Emiliania underpins its global distribution.</title>
        <authorList>
            <person name="Read B.A."/>
            <person name="Kegel J."/>
            <person name="Klute M.J."/>
            <person name="Kuo A."/>
            <person name="Lefebvre S.C."/>
            <person name="Maumus F."/>
            <person name="Mayer C."/>
            <person name="Miller J."/>
            <person name="Monier A."/>
            <person name="Salamov A."/>
            <person name="Young J."/>
            <person name="Aguilar M."/>
            <person name="Claverie J.M."/>
            <person name="Frickenhaus S."/>
            <person name="Gonzalez K."/>
            <person name="Herman E.K."/>
            <person name="Lin Y.C."/>
            <person name="Napier J."/>
            <person name="Ogata H."/>
            <person name="Sarno A.F."/>
            <person name="Shmutz J."/>
            <person name="Schroeder D."/>
            <person name="de Vargas C."/>
            <person name="Verret F."/>
            <person name="von Dassow P."/>
            <person name="Valentin K."/>
            <person name="Van de Peer Y."/>
            <person name="Wheeler G."/>
            <person name="Dacks J.B."/>
            <person name="Delwiche C.F."/>
            <person name="Dyhrman S.T."/>
            <person name="Glockner G."/>
            <person name="John U."/>
            <person name="Richards T."/>
            <person name="Worden A.Z."/>
            <person name="Zhang X."/>
            <person name="Grigoriev I.V."/>
            <person name="Allen A.E."/>
            <person name="Bidle K."/>
            <person name="Borodovsky M."/>
            <person name="Bowler C."/>
            <person name="Brownlee C."/>
            <person name="Cock J.M."/>
            <person name="Elias M."/>
            <person name="Gladyshev V.N."/>
            <person name="Groth M."/>
            <person name="Guda C."/>
            <person name="Hadaegh A."/>
            <person name="Iglesias-Rodriguez M.D."/>
            <person name="Jenkins J."/>
            <person name="Jones B.M."/>
            <person name="Lawson T."/>
            <person name="Leese F."/>
            <person name="Lindquist E."/>
            <person name="Lobanov A."/>
            <person name="Lomsadze A."/>
            <person name="Malik S.B."/>
            <person name="Marsh M.E."/>
            <person name="Mackinder L."/>
            <person name="Mock T."/>
            <person name="Mueller-Roeber B."/>
            <person name="Pagarete A."/>
            <person name="Parker M."/>
            <person name="Probert I."/>
            <person name="Quesneville H."/>
            <person name="Raines C."/>
            <person name="Rensing S.A."/>
            <person name="Riano-Pachon D.M."/>
            <person name="Richier S."/>
            <person name="Rokitta S."/>
            <person name="Shiraiwa Y."/>
            <person name="Soanes D.M."/>
            <person name="van der Giezen M."/>
            <person name="Wahlund T.M."/>
            <person name="Williams B."/>
            <person name="Wilson W."/>
            <person name="Wolfe G."/>
            <person name="Wurch L.L."/>
        </authorList>
    </citation>
    <scope>NUCLEOTIDE SEQUENCE</scope>
</reference>
<dbReference type="Proteomes" id="UP000013827">
    <property type="component" value="Unassembled WGS sequence"/>
</dbReference>
<keyword evidence="3" id="KW-1185">Reference proteome</keyword>
<dbReference type="PaxDb" id="2903-EOD09764"/>
<sequence length="239" mass="24860">MRVPLLLGLLHRAAPASFEYETIGLPRCSMAGPAGALPPCTHALRKPGDGGKAMGGGLGRNGHCADWVRPGSLDVAQLAESLARNLSWDDDALPLVQEAMAAARDEDGAHAVAPNRSTAFAPRSTGGSLTPGGSSRDSMEFLRRSLRWLAARQPGQPIRSVETGFALGYSALAVVGAACNAGIHLKHSAMDPYQGAAWRGVGQKRLQSLVGTCASDEVNFELLELPASIGLARMVAGGE</sequence>
<feature type="region of interest" description="Disordered" evidence="1">
    <location>
        <begin position="107"/>
        <end position="137"/>
    </location>
</feature>
<organism evidence="2 3">
    <name type="scientific">Emiliania huxleyi (strain CCMP1516)</name>
    <dbReference type="NCBI Taxonomy" id="280463"/>
    <lineage>
        <taxon>Eukaryota</taxon>
        <taxon>Haptista</taxon>
        <taxon>Haptophyta</taxon>
        <taxon>Prymnesiophyceae</taxon>
        <taxon>Isochrysidales</taxon>
        <taxon>Noelaerhabdaceae</taxon>
        <taxon>Emiliania</taxon>
    </lineage>
</organism>
<dbReference type="RefSeq" id="XP_005762193.1">
    <property type="nucleotide sequence ID" value="XM_005762136.1"/>
</dbReference>
<dbReference type="KEGG" id="ehx:EMIHUDRAFT_216330"/>